<dbReference type="RefSeq" id="WP_406720789.1">
    <property type="nucleotide sequence ID" value="NZ_CP135443.1"/>
</dbReference>
<dbReference type="PANTHER" id="PTHR38340">
    <property type="entry name" value="S-LAYER PROTEIN"/>
    <property type="match status" value="1"/>
</dbReference>
<accession>A0ABZ1E012</accession>
<dbReference type="SUPFAM" id="SSF51126">
    <property type="entry name" value="Pectin lyase-like"/>
    <property type="match status" value="1"/>
</dbReference>
<dbReference type="PROSITE" id="PS00330">
    <property type="entry name" value="HEMOLYSIN_CALCIUM"/>
    <property type="match status" value="2"/>
</dbReference>
<dbReference type="SUPFAM" id="SSF51120">
    <property type="entry name" value="beta-Roll"/>
    <property type="match status" value="2"/>
</dbReference>
<dbReference type="InterPro" id="IPR018511">
    <property type="entry name" value="Hemolysin-typ_Ca-bd_CS"/>
</dbReference>
<dbReference type="PRINTS" id="PR00313">
    <property type="entry name" value="CABNDNGRPT"/>
</dbReference>
<evidence type="ECO:0000313" key="3">
    <source>
        <dbReference type="EMBL" id="WRY33567.1"/>
    </source>
</evidence>
<dbReference type="Proteomes" id="UP001623290">
    <property type="component" value="Chromosome"/>
</dbReference>
<reference evidence="3 4" key="1">
    <citation type="submission" date="2023-09" db="EMBL/GenBank/DDBJ databases">
        <title>Thioclava shenzhenensis sp. nov., a multidrug resistant bacteria-antagonizing species isolated from coastal seawater.</title>
        <authorList>
            <person name="Long M."/>
        </authorList>
    </citation>
    <scope>NUCLEOTIDE SEQUENCE [LARGE SCALE GENOMIC DNA]</scope>
    <source>
        <strain evidence="3 4">FTW29</strain>
    </source>
</reference>
<dbReference type="InterPro" id="IPR050557">
    <property type="entry name" value="RTX_toxin/Mannuronan_C5-epim"/>
</dbReference>
<organism evidence="3 4">
    <name type="scientific">Thioclava litoralis</name>
    <dbReference type="NCBI Taxonomy" id="3076557"/>
    <lineage>
        <taxon>Bacteria</taxon>
        <taxon>Pseudomonadati</taxon>
        <taxon>Pseudomonadota</taxon>
        <taxon>Alphaproteobacteria</taxon>
        <taxon>Rhodobacterales</taxon>
        <taxon>Paracoccaceae</taxon>
        <taxon>Thioclava</taxon>
    </lineage>
</organism>
<comment type="subcellular location">
    <subcellularLocation>
        <location evidence="1">Secreted</location>
    </subcellularLocation>
</comment>
<evidence type="ECO:0000313" key="4">
    <source>
        <dbReference type="Proteomes" id="UP001623290"/>
    </source>
</evidence>
<evidence type="ECO:0000256" key="1">
    <source>
        <dbReference type="ARBA" id="ARBA00004613"/>
    </source>
</evidence>
<proteinExistence type="predicted"/>
<dbReference type="Pfam" id="PF00353">
    <property type="entry name" value="HemolysinCabind"/>
    <property type="match status" value="3"/>
</dbReference>
<dbReference type="InterPro" id="IPR011049">
    <property type="entry name" value="Serralysin-like_metalloprot_C"/>
</dbReference>
<dbReference type="PANTHER" id="PTHR38340:SF1">
    <property type="entry name" value="S-LAYER PROTEIN"/>
    <property type="match status" value="1"/>
</dbReference>
<dbReference type="Gene3D" id="2.150.10.10">
    <property type="entry name" value="Serralysin-like metalloprotease, C-terminal"/>
    <property type="match status" value="2"/>
</dbReference>
<keyword evidence="4" id="KW-1185">Reference proteome</keyword>
<sequence>MVLYIKSGTSSEDIQKIVSGAEPGTVIELEAGEYTFTSTVKIETDNVVLRGASDGQTVITLDASMKGDPAFQVGDDLFKEDLGPDIGVTSGVKGSQSLTLASTDGVQVGDVLWIETPNTAALFAEIGDTQWQKDKPLQTQMVVVTSVDGKTVGFDSPLQFDFGKAATAQVVDTVDNVTISNLTLKGDYGTSDPTDFTNTISAEDDGMMILVNTSRGFTLEDVSMIEPGSNGLVVAKSIDADIDGLSVSGAHNKGDSGNGYGLWIRDVYDSSFTDLTIVDTRHAVLFASYTSASGNEVQVSYTNRDINFHGGLDQDNTISVDNSIRDTLAEQKALGLTLFVNEEGASYGPPTEREANTVLFTTVEGSVRAEEITLSDKGGHVQMYGSADTVTGGAGNDYIDMGTGTDVIVLSAGEDTLQGGSGTDTLVVNGGLADLKLVQETEGLWLYHAGGRSLLEKVEVLQTTDGTYSLSDDLDYLLKAGGYSATQIPSDADVSAKDPAPQQAVVQDTVPVDAVIADDTALTALVTAPEEIPAAPVTAETSTETGTETGTKTDVTQADADVLGTASKDSISLSGGDSICFSLAGNDTVKASDAGAYIDLGAGADKGNGASGDDTILGGDGNDVLRGNKGVDVLWGGEGNDTLYGNNDDDLLYGGAGNDKLNAGSGSATLEGGTGADKFILTDGDNLILDFSFEEGDSAYLNGHKADEIFKAALLWSKDGVASDIFSFSVEDDGSLTVATPDASIEFRGITMDVVSEWYDHG</sequence>
<gene>
    <name evidence="3" type="ORF">RPE78_12925</name>
</gene>
<protein>
    <submittedName>
        <fullName evidence="3">Calcium-binding protein</fullName>
    </submittedName>
</protein>
<dbReference type="InterPro" id="IPR001343">
    <property type="entry name" value="Hemolysn_Ca-bd"/>
</dbReference>
<dbReference type="EMBL" id="CP135443">
    <property type="protein sequence ID" value="WRY33567.1"/>
    <property type="molecule type" value="Genomic_DNA"/>
</dbReference>
<evidence type="ECO:0000256" key="2">
    <source>
        <dbReference type="ARBA" id="ARBA00022525"/>
    </source>
</evidence>
<keyword evidence="2" id="KW-0964">Secreted</keyword>
<name>A0ABZ1E012_9RHOB</name>
<dbReference type="InterPro" id="IPR011050">
    <property type="entry name" value="Pectin_lyase_fold/virulence"/>
</dbReference>